<name>A0A9D2SS38_9FIRM</name>
<proteinExistence type="predicted"/>
<organism evidence="1 2">
    <name type="scientific">Candidatus Eisenbergiella merdavium</name>
    <dbReference type="NCBI Taxonomy" id="2838551"/>
    <lineage>
        <taxon>Bacteria</taxon>
        <taxon>Bacillati</taxon>
        <taxon>Bacillota</taxon>
        <taxon>Clostridia</taxon>
        <taxon>Lachnospirales</taxon>
        <taxon>Lachnospiraceae</taxon>
        <taxon>Eisenbergiella</taxon>
    </lineage>
</organism>
<dbReference type="Proteomes" id="UP000823891">
    <property type="component" value="Unassembled WGS sequence"/>
</dbReference>
<comment type="caution">
    <text evidence="1">The sequence shown here is derived from an EMBL/GenBank/DDBJ whole genome shotgun (WGS) entry which is preliminary data.</text>
</comment>
<reference evidence="1" key="2">
    <citation type="submission" date="2021-04" db="EMBL/GenBank/DDBJ databases">
        <authorList>
            <person name="Gilroy R."/>
        </authorList>
    </citation>
    <scope>NUCLEOTIDE SEQUENCE</scope>
    <source>
        <strain evidence="1">USAMLcec2-132</strain>
    </source>
</reference>
<dbReference type="AlphaFoldDB" id="A0A9D2SS38"/>
<sequence>MSRRHYDNKRDLIKEMRSSRARADMAAASAFSANMLMSLYVLRDTFGFGQARAERFVKAMGRLNTDHDEGRITLDEIKKRIFDDLGMIVEMPR</sequence>
<accession>A0A9D2SS38</accession>
<evidence type="ECO:0000313" key="2">
    <source>
        <dbReference type="Proteomes" id="UP000823891"/>
    </source>
</evidence>
<dbReference type="EMBL" id="DWWS01000065">
    <property type="protein sequence ID" value="HJC25380.1"/>
    <property type="molecule type" value="Genomic_DNA"/>
</dbReference>
<evidence type="ECO:0000313" key="1">
    <source>
        <dbReference type="EMBL" id="HJC25380.1"/>
    </source>
</evidence>
<protein>
    <submittedName>
        <fullName evidence="1">Uncharacterized protein</fullName>
    </submittedName>
</protein>
<gene>
    <name evidence="1" type="ORF">H9761_17060</name>
</gene>
<reference evidence="1" key="1">
    <citation type="journal article" date="2021" name="PeerJ">
        <title>Extensive microbial diversity within the chicken gut microbiome revealed by metagenomics and culture.</title>
        <authorList>
            <person name="Gilroy R."/>
            <person name="Ravi A."/>
            <person name="Getino M."/>
            <person name="Pursley I."/>
            <person name="Horton D.L."/>
            <person name="Alikhan N.F."/>
            <person name="Baker D."/>
            <person name="Gharbi K."/>
            <person name="Hall N."/>
            <person name="Watson M."/>
            <person name="Adriaenssens E.M."/>
            <person name="Foster-Nyarko E."/>
            <person name="Jarju S."/>
            <person name="Secka A."/>
            <person name="Antonio M."/>
            <person name="Oren A."/>
            <person name="Chaudhuri R.R."/>
            <person name="La Ragione R."/>
            <person name="Hildebrand F."/>
            <person name="Pallen M.J."/>
        </authorList>
    </citation>
    <scope>NUCLEOTIDE SEQUENCE</scope>
    <source>
        <strain evidence="1">USAMLcec2-132</strain>
    </source>
</reference>